<dbReference type="Proteomes" id="UP000271227">
    <property type="component" value="Unassembled WGS sequence"/>
</dbReference>
<keyword evidence="4" id="KW-0812">Transmembrane</keyword>
<dbReference type="GO" id="GO:0043565">
    <property type="term" value="F:sequence-specific DNA binding"/>
    <property type="evidence" value="ECO:0007669"/>
    <property type="project" value="InterPro"/>
</dbReference>
<gene>
    <name evidence="6" type="ORF">BXY39_1318</name>
</gene>
<dbReference type="OrthoDB" id="9816011at2"/>
<evidence type="ECO:0000313" key="7">
    <source>
        <dbReference type="Proteomes" id="UP000271227"/>
    </source>
</evidence>
<feature type="transmembrane region" description="Helical" evidence="4">
    <location>
        <begin position="64"/>
        <end position="83"/>
    </location>
</feature>
<dbReference type="PROSITE" id="PS00041">
    <property type="entry name" value="HTH_ARAC_FAMILY_1"/>
    <property type="match status" value="1"/>
</dbReference>
<feature type="transmembrane region" description="Helical" evidence="4">
    <location>
        <begin position="95"/>
        <end position="115"/>
    </location>
</feature>
<keyword evidence="4" id="KW-1133">Transmembrane helix</keyword>
<proteinExistence type="predicted"/>
<dbReference type="InterPro" id="IPR018062">
    <property type="entry name" value="HTH_AraC-typ_CS"/>
</dbReference>
<dbReference type="AlphaFoldDB" id="A0A3M0CH34"/>
<keyword evidence="7" id="KW-1185">Reference proteome</keyword>
<evidence type="ECO:0000256" key="1">
    <source>
        <dbReference type="ARBA" id="ARBA00023015"/>
    </source>
</evidence>
<keyword evidence="1" id="KW-0805">Transcription regulation</keyword>
<reference evidence="6 7" key="1">
    <citation type="submission" date="2018-10" db="EMBL/GenBank/DDBJ databases">
        <title>Genomic Encyclopedia of Archaeal and Bacterial Type Strains, Phase II (KMG-II): from individual species to whole genera.</title>
        <authorList>
            <person name="Goeker M."/>
        </authorList>
    </citation>
    <scope>NUCLEOTIDE SEQUENCE [LARGE SCALE GENOMIC DNA]</scope>
    <source>
        <strain evidence="6 7">DSM 25217</strain>
    </source>
</reference>
<evidence type="ECO:0000259" key="5">
    <source>
        <dbReference type="PROSITE" id="PS01124"/>
    </source>
</evidence>
<feature type="transmembrane region" description="Helical" evidence="4">
    <location>
        <begin position="38"/>
        <end position="55"/>
    </location>
</feature>
<keyword evidence="4" id="KW-0472">Membrane</keyword>
<dbReference type="Gene3D" id="1.10.10.60">
    <property type="entry name" value="Homeodomain-like"/>
    <property type="match status" value="1"/>
</dbReference>
<protein>
    <submittedName>
        <fullName evidence="6">AraC-like DNA-binding protein</fullName>
    </submittedName>
</protein>
<dbReference type="InterPro" id="IPR009057">
    <property type="entry name" value="Homeodomain-like_sf"/>
</dbReference>
<evidence type="ECO:0000256" key="3">
    <source>
        <dbReference type="ARBA" id="ARBA00023163"/>
    </source>
</evidence>
<dbReference type="SMART" id="SM00342">
    <property type="entry name" value="HTH_ARAC"/>
    <property type="match status" value="1"/>
</dbReference>
<dbReference type="PANTHER" id="PTHR43280">
    <property type="entry name" value="ARAC-FAMILY TRANSCRIPTIONAL REGULATOR"/>
    <property type="match status" value="1"/>
</dbReference>
<dbReference type="InterPro" id="IPR018060">
    <property type="entry name" value="HTH_AraC"/>
</dbReference>
<dbReference type="PROSITE" id="PS01124">
    <property type="entry name" value="HTH_ARAC_FAMILY_2"/>
    <property type="match status" value="1"/>
</dbReference>
<accession>A0A3M0CH34</accession>
<feature type="transmembrane region" description="Helical" evidence="4">
    <location>
        <begin position="127"/>
        <end position="146"/>
    </location>
</feature>
<name>A0A3M0CH34_9PROT</name>
<dbReference type="Pfam" id="PF12833">
    <property type="entry name" value="HTH_18"/>
    <property type="match status" value="1"/>
</dbReference>
<dbReference type="RefSeq" id="WP_121938025.1">
    <property type="nucleotide sequence ID" value="NZ_REFR01000010.1"/>
</dbReference>
<organism evidence="6 7">
    <name type="scientific">Eilatimonas milleporae</name>
    <dbReference type="NCBI Taxonomy" id="911205"/>
    <lineage>
        <taxon>Bacteria</taxon>
        <taxon>Pseudomonadati</taxon>
        <taxon>Pseudomonadota</taxon>
        <taxon>Alphaproteobacteria</taxon>
        <taxon>Kordiimonadales</taxon>
        <taxon>Kordiimonadaceae</taxon>
        <taxon>Eilatimonas</taxon>
    </lineage>
</organism>
<dbReference type="InParanoid" id="A0A3M0CH34"/>
<dbReference type="EMBL" id="REFR01000010">
    <property type="protein sequence ID" value="RMB08682.1"/>
    <property type="molecule type" value="Genomic_DNA"/>
</dbReference>
<feature type="domain" description="HTH araC/xylS-type" evidence="5">
    <location>
        <begin position="275"/>
        <end position="379"/>
    </location>
</feature>
<feature type="transmembrane region" description="Helical" evidence="4">
    <location>
        <begin position="216"/>
        <end position="234"/>
    </location>
</feature>
<comment type="caution">
    <text evidence="6">The sequence shown here is derived from an EMBL/GenBank/DDBJ whole genome shotgun (WGS) entry which is preliminary data.</text>
</comment>
<evidence type="ECO:0000256" key="4">
    <source>
        <dbReference type="SAM" id="Phobius"/>
    </source>
</evidence>
<dbReference type="PANTHER" id="PTHR43280:SF29">
    <property type="entry name" value="ARAC-FAMILY TRANSCRIPTIONAL REGULATOR"/>
    <property type="match status" value="1"/>
</dbReference>
<dbReference type="GO" id="GO:0003700">
    <property type="term" value="F:DNA-binding transcription factor activity"/>
    <property type="evidence" value="ECO:0007669"/>
    <property type="project" value="InterPro"/>
</dbReference>
<evidence type="ECO:0000313" key="6">
    <source>
        <dbReference type="EMBL" id="RMB08682.1"/>
    </source>
</evidence>
<feature type="transmembrane region" description="Helical" evidence="4">
    <location>
        <begin position="181"/>
        <end position="204"/>
    </location>
</feature>
<keyword evidence="2 6" id="KW-0238">DNA-binding</keyword>
<dbReference type="SUPFAM" id="SSF46689">
    <property type="entry name" value="Homeodomain-like"/>
    <property type="match status" value="1"/>
</dbReference>
<evidence type="ECO:0000256" key="2">
    <source>
        <dbReference type="ARBA" id="ARBA00023125"/>
    </source>
</evidence>
<sequence>MAAVFTEFSSLIFELNGKASEDYVLATSLTILEFFDSLFRFGAIANLLWIIFLSVRHPAGSPQSFFMVAAPTSTICFLIVAAFDEDALFGPIGNILQFSARLTFIHIWFLCVSILKDDFDFGYLYKVIYFLYIVRAIIFVGQFVSYELISMVSIPAMTILTSYLLYINIKGIRGDLIYKRIQFRLFLAFIILILYVGIMVERLFFSRTQYIDNISILESLSAFLTSSLFIYYLASEKIKALLKSQAGPDLAKPEAEDARSREPRPLAAADQHNLAVLKKKMQAGLYREQGLTVARLAEEVGVPEHRLRKLINTYMGYRNIAEFLNEYRIAEAKTRLADMHQRHIPVLTIAMEAGYISLRPFNRAFKALTAQTPSEYREHHLCNDG</sequence>
<feature type="transmembrane region" description="Helical" evidence="4">
    <location>
        <begin position="152"/>
        <end position="169"/>
    </location>
</feature>
<keyword evidence="3" id="KW-0804">Transcription</keyword>